<comment type="catalytic activity">
    <reaction evidence="7">
        <text>L-dopachrome = 5,6-dihydroxyindole-2-carboxylate</text>
        <dbReference type="Rhea" id="RHEA:13041"/>
        <dbReference type="ChEBI" id="CHEBI:16875"/>
        <dbReference type="ChEBI" id="CHEBI:57509"/>
        <dbReference type="EC" id="5.3.3.12"/>
    </reaction>
</comment>
<evidence type="ECO:0000313" key="13">
    <source>
        <dbReference type="EMBL" id="CAD7450722.1"/>
    </source>
</evidence>
<evidence type="ECO:0000256" key="9">
    <source>
        <dbReference type="ARBA" id="ARBA00039086"/>
    </source>
</evidence>
<dbReference type="InterPro" id="IPR001398">
    <property type="entry name" value="Macrophage_inhib_fac"/>
</dbReference>
<proteinExistence type="inferred from homology"/>
<evidence type="ECO:0000256" key="2">
    <source>
        <dbReference type="ARBA" id="ARBA00005851"/>
    </source>
</evidence>
<dbReference type="GO" id="GO:0005125">
    <property type="term" value="F:cytokine activity"/>
    <property type="evidence" value="ECO:0007669"/>
    <property type="project" value="UniProtKB-KW"/>
</dbReference>
<keyword evidence="4" id="KW-0964">Secreted</keyword>
<reference evidence="13" key="1">
    <citation type="submission" date="2020-11" db="EMBL/GenBank/DDBJ databases">
        <authorList>
            <person name="Tran Van P."/>
        </authorList>
    </citation>
    <scope>NUCLEOTIDE SEQUENCE</scope>
</reference>
<dbReference type="Pfam" id="PF01187">
    <property type="entry name" value="MIF"/>
    <property type="match status" value="1"/>
</dbReference>
<evidence type="ECO:0000256" key="11">
    <source>
        <dbReference type="ARBA" id="ARBA00041912"/>
    </source>
</evidence>
<dbReference type="PANTHER" id="PTHR11954:SF6">
    <property type="entry name" value="MACROPHAGE MIGRATION INHIBITORY FACTOR"/>
    <property type="match status" value="1"/>
</dbReference>
<dbReference type="GO" id="GO:0050178">
    <property type="term" value="F:phenylpyruvate tautomerase activity"/>
    <property type="evidence" value="ECO:0007669"/>
    <property type="project" value="UniProtKB-EC"/>
</dbReference>
<dbReference type="GO" id="GO:0004167">
    <property type="term" value="F:dopachrome isomerase activity"/>
    <property type="evidence" value="ECO:0007669"/>
    <property type="project" value="UniProtKB-EC"/>
</dbReference>
<keyword evidence="3" id="KW-0202">Cytokine</keyword>
<dbReference type="EC" id="5.3.3.12" evidence="8"/>
<sequence>MPLFRLETNVSRSKITPEFLKETTAVMSKTLGRGQEFCVAEVIPDLPMCWGGTDGPGGNAIFMAIGLMGEEENKRHAAALFKHINKHLGIPEDRLYIIFEDLKAFNVGFKGTTIKALGLFD</sequence>
<protein>
    <recommendedName>
        <fullName evidence="12">L-dopachrome isomerase</fullName>
        <ecNumber evidence="9">5.3.2.1</ecNumber>
        <ecNumber evidence="8">5.3.3.12</ecNumber>
    </recommendedName>
    <alternativeName>
        <fullName evidence="10">L-dopachrome tautomerase</fullName>
    </alternativeName>
    <alternativeName>
        <fullName evidence="11">Phenylpyruvate tautomerase</fullName>
    </alternativeName>
</protein>
<accession>A0A7R9FBV8</accession>
<gene>
    <name evidence="13" type="ORF">TBIB3V08_LOCUS12991</name>
</gene>
<organism evidence="13">
    <name type="scientific">Timema bartmani</name>
    <dbReference type="NCBI Taxonomy" id="61472"/>
    <lineage>
        <taxon>Eukaryota</taxon>
        <taxon>Metazoa</taxon>
        <taxon>Ecdysozoa</taxon>
        <taxon>Arthropoda</taxon>
        <taxon>Hexapoda</taxon>
        <taxon>Insecta</taxon>
        <taxon>Pterygota</taxon>
        <taxon>Neoptera</taxon>
        <taxon>Polyneoptera</taxon>
        <taxon>Phasmatodea</taxon>
        <taxon>Timematodea</taxon>
        <taxon>Timematoidea</taxon>
        <taxon>Timematidae</taxon>
        <taxon>Timema</taxon>
    </lineage>
</organism>
<keyword evidence="5" id="KW-0413">Isomerase</keyword>
<evidence type="ECO:0000256" key="3">
    <source>
        <dbReference type="ARBA" id="ARBA00022514"/>
    </source>
</evidence>
<evidence type="ECO:0000256" key="7">
    <source>
        <dbReference type="ARBA" id="ARBA00036823"/>
    </source>
</evidence>
<evidence type="ECO:0000256" key="5">
    <source>
        <dbReference type="ARBA" id="ARBA00023235"/>
    </source>
</evidence>
<comment type="similarity">
    <text evidence="2">Belongs to the MIF family.</text>
</comment>
<evidence type="ECO:0000256" key="8">
    <source>
        <dbReference type="ARBA" id="ARBA00038932"/>
    </source>
</evidence>
<comment type="catalytic activity">
    <reaction evidence="6">
        <text>3-phenylpyruvate = enol-phenylpyruvate</text>
        <dbReference type="Rhea" id="RHEA:17097"/>
        <dbReference type="ChEBI" id="CHEBI:16815"/>
        <dbReference type="ChEBI" id="CHEBI:18005"/>
        <dbReference type="EC" id="5.3.2.1"/>
    </reaction>
</comment>
<evidence type="ECO:0000256" key="1">
    <source>
        <dbReference type="ARBA" id="ARBA00004613"/>
    </source>
</evidence>
<dbReference type="InterPro" id="IPR014347">
    <property type="entry name" value="Tautomerase/MIF_sf"/>
</dbReference>
<dbReference type="PANTHER" id="PTHR11954">
    <property type="entry name" value="D-DOPACHROME DECARBOXYLASE"/>
    <property type="match status" value="1"/>
</dbReference>
<evidence type="ECO:0000256" key="10">
    <source>
        <dbReference type="ARBA" id="ARBA00041631"/>
    </source>
</evidence>
<evidence type="ECO:0000256" key="6">
    <source>
        <dbReference type="ARBA" id="ARBA00036735"/>
    </source>
</evidence>
<dbReference type="Gene3D" id="3.30.429.10">
    <property type="entry name" value="Macrophage Migration Inhibitory Factor"/>
    <property type="match status" value="1"/>
</dbReference>
<evidence type="ECO:0000256" key="4">
    <source>
        <dbReference type="ARBA" id="ARBA00022525"/>
    </source>
</evidence>
<name>A0A7R9FBV8_9NEOP</name>
<dbReference type="GO" id="GO:0005615">
    <property type="term" value="C:extracellular space"/>
    <property type="evidence" value="ECO:0007669"/>
    <property type="project" value="UniProtKB-KW"/>
</dbReference>
<evidence type="ECO:0000256" key="12">
    <source>
        <dbReference type="ARBA" id="ARBA00042730"/>
    </source>
</evidence>
<dbReference type="EC" id="5.3.2.1" evidence="9"/>
<dbReference type="SUPFAM" id="SSF55331">
    <property type="entry name" value="Tautomerase/MIF"/>
    <property type="match status" value="1"/>
</dbReference>
<comment type="subcellular location">
    <subcellularLocation>
        <location evidence="1">Secreted</location>
    </subcellularLocation>
</comment>
<dbReference type="AlphaFoldDB" id="A0A7R9FBV8"/>
<dbReference type="EMBL" id="OD577806">
    <property type="protein sequence ID" value="CAD7450722.1"/>
    <property type="molecule type" value="Genomic_DNA"/>
</dbReference>